<proteinExistence type="predicted"/>
<protein>
    <submittedName>
        <fullName evidence="2">7737_t:CDS:1</fullName>
    </submittedName>
</protein>
<dbReference type="EMBL" id="CAJVQB010004717">
    <property type="protein sequence ID" value="CAG8643501.1"/>
    <property type="molecule type" value="Genomic_DNA"/>
</dbReference>
<accession>A0ABN7UP12</accession>
<feature type="region of interest" description="Disordered" evidence="1">
    <location>
        <begin position="77"/>
        <end position="113"/>
    </location>
</feature>
<sequence>MDMLKAKWASLFYYDSRLNWQENEFTRNVPELTRQSETNLVSRIKNLVPKNNIGKPNNSKGKDKVDLQETYIQKQEKEFKQPLLNKKNKNSRNNTEKENRKEDQNKETLQVDHREKEGKWLNTKHLNYASFWSKREEDKNKGADIGILVREHWQNDNWEDYKSCLENKLQKMNPYQETIDIKLKEEQIDIE</sequence>
<evidence type="ECO:0000313" key="3">
    <source>
        <dbReference type="Proteomes" id="UP000789901"/>
    </source>
</evidence>
<dbReference type="Proteomes" id="UP000789901">
    <property type="component" value="Unassembled WGS sequence"/>
</dbReference>
<keyword evidence="3" id="KW-1185">Reference proteome</keyword>
<gene>
    <name evidence="2" type="ORF">GMARGA_LOCUS8969</name>
</gene>
<feature type="compositionally biased region" description="Basic and acidic residues" evidence="1">
    <location>
        <begin position="94"/>
        <end position="113"/>
    </location>
</feature>
<evidence type="ECO:0000313" key="2">
    <source>
        <dbReference type="EMBL" id="CAG8643501.1"/>
    </source>
</evidence>
<evidence type="ECO:0000256" key="1">
    <source>
        <dbReference type="SAM" id="MobiDB-lite"/>
    </source>
</evidence>
<comment type="caution">
    <text evidence="2">The sequence shown here is derived from an EMBL/GenBank/DDBJ whole genome shotgun (WGS) entry which is preliminary data.</text>
</comment>
<reference evidence="2 3" key="1">
    <citation type="submission" date="2021-06" db="EMBL/GenBank/DDBJ databases">
        <authorList>
            <person name="Kallberg Y."/>
            <person name="Tangrot J."/>
            <person name="Rosling A."/>
        </authorList>
    </citation>
    <scope>NUCLEOTIDE SEQUENCE [LARGE SCALE GENOMIC DNA]</scope>
    <source>
        <strain evidence="2 3">120-4 pot B 10/14</strain>
    </source>
</reference>
<name>A0ABN7UP12_GIGMA</name>
<organism evidence="2 3">
    <name type="scientific">Gigaspora margarita</name>
    <dbReference type="NCBI Taxonomy" id="4874"/>
    <lineage>
        <taxon>Eukaryota</taxon>
        <taxon>Fungi</taxon>
        <taxon>Fungi incertae sedis</taxon>
        <taxon>Mucoromycota</taxon>
        <taxon>Glomeromycotina</taxon>
        <taxon>Glomeromycetes</taxon>
        <taxon>Diversisporales</taxon>
        <taxon>Gigasporaceae</taxon>
        <taxon>Gigaspora</taxon>
    </lineage>
</organism>